<gene>
    <name evidence="1" type="ORF">AURANDRAFT_65345</name>
</gene>
<dbReference type="PANTHER" id="PTHR43434">
    <property type="entry name" value="PHOSPHOGLYCOLATE PHOSPHATASE"/>
    <property type="match status" value="1"/>
</dbReference>
<dbReference type="AlphaFoldDB" id="F0YDW9"/>
<dbReference type="Pfam" id="PF00702">
    <property type="entry name" value="Hydrolase"/>
    <property type="match status" value="1"/>
</dbReference>
<dbReference type="KEGG" id="aaf:AURANDRAFT_65345"/>
<protein>
    <recommendedName>
        <fullName evidence="3">Phosphonoacetaldehyde hydrolase</fullName>
    </recommendedName>
</protein>
<dbReference type="SUPFAM" id="SSF56784">
    <property type="entry name" value="HAD-like"/>
    <property type="match status" value="1"/>
</dbReference>
<dbReference type="GO" id="GO:0006281">
    <property type="term" value="P:DNA repair"/>
    <property type="evidence" value="ECO:0007669"/>
    <property type="project" value="TreeGrafter"/>
</dbReference>
<dbReference type="OrthoDB" id="193735at2759"/>
<name>F0YDW9_AURAN</name>
<sequence length="267" mass="28126">MSMIAASRTVARACLRTSSAAALSTATEGAALHKDAKLLVCDMAGTTVMEEGLVYSTLLDCMVEKGLGVTEAEMHPWHGADKTEVTANFVQREIADEAQRLAMAADIDALFLVKLEERYLAPDSPVALISPDLPDFLANLRASGVKVGLNTGYPTRLQEALLEKLELKSMVDAWCCAADVTRARPSPFMVFNLMNQCNVETGVVKVGDTVRDMGEGIAAHAVQNVGVLSGADDAATLFDAGADVVIPDVTKLSLEFLAEAPAAAAAA</sequence>
<dbReference type="InterPro" id="IPR036412">
    <property type="entry name" value="HAD-like_sf"/>
</dbReference>
<dbReference type="InterPro" id="IPR023214">
    <property type="entry name" value="HAD_sf"/>
</dbReference>
<accession>F0YDW9</accession>
<dbReference type="InParanoid" id="F0YDW9"/>
<dbReference type="NCBIfam" id="TIGR01549">
    <property type="entry name" value="HAD-SF-IA-v1"/>
    <property type="match status" value="1"/>
</dbReference>
<dbReference type="Gene3D" id="1.10.150.240">
    <property type="entry name" value="Putative phosphatase, domain 2"/>
    <property type="match status" value="1"/>
</dbReference>
<keyword evidence="2" id="KW-1185">Reference proteome</keyword>
<organism evidence="2">
    <name type="scientific">Aureococcus anophagefferens</name>
    <name type="common">Harmful bloom alga</name>
    <dbReference type="NCBI Taxonomy" id="44056"/>
    <lineage>
        <taxon>Eukaryota</taxon>
        <taxon>Sar</taxon>
        <taxon>Stramenopiles</taxon>
        <taxon>Ochrophyta</taxon>
        <taxon>Pelagophyceae</taxon>
        <taxon>Pelagomonadales</taxon>
        <taxon>Pelagomonadaceae</taxon>
        <taxon>Aureococcus</taxon>
    </lineage>
</organism>
<dbReference type="PANTHER" id="PTHR43434:SF19">
    <property type="entry name" value="PHOSPHONOACETALDEHYDE HYDROLASE"/>
    <property type="match status" value="1"/>
</dbReference>
<dbReference type="Proteomes" id="UP000002729">
    <property type="component" value="Unassembled WGS sequence"/>
</dbReference>
<proteinExistence type="predicted"/>
<dbReference type="GeneID" id="20225289"/>
<dbReference type="InterPro" id="IPR006439">
    <property type="entry name" value="HAD-SF_hydro_IA"/>
</dbReference>
<dbReference type="SFLD" id="SFLDS00003">
    <property type="entry name" value="Haloacid_Dehalogenase"/>
    <property type="match status" value="1"/>
</dbReference>
<evidence type="ECO:0000313" key="1">
    <source>
        <dbReference type="EMBL" id="EGB06848.1"/>
    </source>
</evidence>
<dbReference type="InterPro" id="IPR050155">
    <property type="entry name" value="HAD-like_hydrolase_sf"/>
</dbReference>
<dbReference type="GO" id="GO:0005829">
    <property type="term" value="C:cytosol"/>
    <property type="evidence" value="ECO:0007669"/>
    <property type="project" value="TreeGrafter"/>
</dbReference>
<dbReference type="RefSeq" id="XP_009038593.1">
    <property type="nucleotide sequence ID" value="XM_009040345.1"/>
</dbReference>
<dbReference type="SFLD" id="SFLDG01129">
    <property type="entry name" value="C1.5:_HAD__Beta-PGM__Phosphata"/>
    <property type="match status" value="1"/>
</dbReference>
<dbReference type="GO" id="GO:0008967">
    <property type="term" value="F:phosphoglycolate phosphatase activity"/>
    <property type="evidence" value="ECO:0007669"/>
    <property type="project" value="TreeGrafter"/>
</dbReference>
<dbReference type="InterPro" id="IPR023198">
    <property type="entry name" value="PGP-like_dom2"/>
</dbReference>
<dbReference type="Gene3D" id="3.40.50.1000">
    <property type="entry name" value="HAD superfamily/HAD-like"/>
    <property type="match status" value="1"/>
</dbReference>
<evidence type="ECO:0000313" key="2">
    <source>
        <dbReference type="Proteomes" id="UP000002729"/>
    </source>
</evidence>
<dbReference type="EMBL" id="GL833133">
    <property type="protein sequence ID" value="EGB06848.1"/>
    <property type="molecule type" value="Genomic_DNA"/>
</dbReference>
<evidence type="ECO:0008006" key="3">
    <source>
        <dbReference type="Google" id="ProtNLM"/>
    </source>
</evidence>
<reference evidence="1 2" key="1">
    <citation type="journal article" date="2011" name="Proc. Natl. Acad. Sci. U.S.A.">
        <title>Niche of harmful alga Aureococcus anophagefferens revealed through ecogenomics.</title>
        <authorList>
            <person name="Gobler C.J."/>
            <person name="Berry D.L."/>
            <person name="Dyhrman S.T."/>
            <person name="Wilhelm S.W."/>
            <person name="Salamov A."/>
            <person name="Lobanov A.V."/>
            <person name="Zhang Y."/>
            <person name="Collier J.L."/>
            <person name="Wurch L.L."/>
            <person name="Kustka A.B."/>
            <person name="Dill B.D."/>
            <person name="Shah M."/>
            <person name="VerBerkmoes N.C."/>
            <person name="Kuo A."/>
            <person name="Terry A."/>
            <person name="Pangilinan J."/>
            <person name="Lindquist E.A."/>
            <person name="Lucas S."/>
            <person name="Paulsen I.T."/>
            <person name="Hattenrath-Lehmann T.K."/>
            <person name="Talmage S.C."/>
            <person name="Walker E.A."/>
            <person name="Koch F."/>
            <person name="Burson A.M."/>
            <person name="Marcoval M.A."/>
            <person name="Tang Y.Z."/>
            <person name="Lecleir G.R."/>
            <person name="Coyne K.J."/>
            <person name="Berg G.M."/>
            <person name="Bertrand E.M."/>
            <person name="Saito M.A."/>
            <person name="Gladyshev V.N."/>
            <person name="Grigoriev I.V."/>
        </authorList>
    </citation>
    <scope>NUCLEOTIDE SEQUENCE [LARGE SCALE GENOMIC DNA]</scope>
    <source>
        <strain evidence="2">CCMP 1984</strain>
    </source>
</reference>